<dbReference type="EMBL" id="QWEG01000010">
    <property type="protein sequence ID" value="RHW37334.1"/>
    <property type="molecule type" value="Genomic_DNA"/>
</dbReference>
<keyword evidence="2" id="KW-1185">Reference proteome</keyword>
<evidence type="ECO:0000313" key="1">
    <source>
        <dbReference type="EMBL" id="RHW37334.1"/>
    </source>
</evidence>
<organism evidence="1 2">
    <name type="scientific">Neobacillus notoginsengisoli</name>
    <dbReference type="NCBI Taxonomy" id="1578198"/>
    <lineage>
        <taxon>Bacteria</taxon>
        <taxon>Bacillati</taxon>
        <taxon>Bacillota</taxon>
        <taxon>Bacilli</taxon>
        <taxon>Bacillales</taxon>
        <taxon>Bacillaceae</taxon>
        <taxon>Neobacillus</taxon>
    </lineage>
</organism>
<dbReference type="Proteomes" id="UP000284416">
    <property type="component" value="Unassembled WGS sequence"/>
</dbReference>
<protein>
    <submittedName>
        <fullName evidence="1">Uncharacterized protein</fullName>
    </submittedName>
</protein>
<accession>A0A417YR50</accession>
<dbReference type="RefSeq" id="WP_118922324.1">
    <property type="nucleotide sequence ID" value="NZ_QWEG01000010.1"/>
</dbReference>
<dbReference type="AlphaFoldDB" id="A0A417YR50"/>
<comment type="caution">
    <text evidence="1">The sequence shown here is derived from an EMBL/GenBank/DDBJ whole genome shotgun (WGS) entry which is preliminary data.</text>
</comment>
<reference evidence="1 2" key="1">
    <citation type="journal article" date="2017" name="Int. J. Syst. Evol. Microbiol.">
        <title>Bacillus notoginsengisoli sp. nov., a novel bacterium isolated from the rhizosphere of Panax notoginseng.</title>
        <authorList>
            <person name="Zhang M.Y."/>
            <person name="Cheng J."/>
            <person name="Cai Y."/>
            <person name="Zhang T.Y."/>
            <person name="Wu Y.Y."/>
            <person name="Manikprabhu D."/>
            <person name="Li W.J."/>
            <person name="Zhang Y.X."/>
        </authorList>
    </citation>
    <scope>NUCLEOTIDE SEQUENCE [LARGE SCALE GENOMIC DNA]</scope>
    <source>
        <strain evidence="1 2">JCM 30743</strain>
    </source>
</reference>
<proteinExistence type="predicted"/>
<sequence length="83" mass="9405">MAGYYQPVTIKIDYVSGVGTRGQASGSFPLRGRKPEEVAYGYWRKLRKEIYNLQLEKITVDGTADITDKVRQLDVIPPDNLPF</sequence>
<name>A0A417YR50_9BACI</name>
<dbReference type="OrthoDB" id="2937512at2"/>
<gene>
    <name evidence="1" type="ORF">D1B31_16350</name>
</gene>
<evidence type="ECO:0000313" key="2">
    <source>
        <dbReference type="Proteomes" id="UP000284416"/>
    </source>
</evidence>